<protein>
    <submittedName>
        <fullName evidence="2">Uncharacterized protein</fullName>
    </submittedName>
</protein>
<gene>
    <name evidence="2" type="ORF">CYMTET_12693</name>
</gene>
<comment type="caution">
    <text evidence="2">The sequence shown here is derived from an EMBL/GenBank/DDBJ whole genome shotgun (WGS) entry which is preliminary data.</text>
</comment>
<evidence type="ECO:0000313" key="2">
    <source>
        <dbReference type="EMBL" id="KAK3279424.1"/>
    </source>
</evidence>
<name>A0AAE0LC72_9CHLO</name>
<dbReference type="AlphaFoldDB" id="A0AAE0LC72"/>
<accession>A0AAE0LC72</accession>
<feature type="region of interest" description="Disordered" evidence="1">
    <location>
        <begin position="26"/>
        <end position="135"/>
    </location>
</feature>
<keyword evidence="3" id="KW-1185">Reference proteome</keyword>
<proteinExistence type="predicted"/>
<dbReference type="EMBL" id="LGRX02004923">
    <property type="protein sequence ID" value="KAK3279424.1"/>
    <property type="molecule type" value="Genomic_DNA"/>
</dbReference>
<evidence type="ECO:0000313" key="3">
    <source>
        <dbReference type="Proteomes" id="UP001190700"/>
    </source>
</evidence>
<feature type="compositionally biased region" description="Polar residues" evidence="1">
    <location>
        <begin position="96"/>
        <end position="116"/>
    </location>
</feature>
<reference evidence="2 3" key="1">
    <citation type="journal article" date="2015" name="Genome Biol. Evol.">
        <title>Comparative Genomics of a Bacterivorous Green Alga Reveals Evolutionary Causalities and Consequences of Phago-Mixotrophic Mode of Nutrition.</title>
        <authorList>
            <person name="Burns J.A."/>
            <person name="Paasch A."/>
            <person name="Narechania A."/>
            <person name="Kim E."/>
        </authorList>
    </citation>
    <scope>NUCLEOTIDE SEQUENCE [LARGE SCALE GENOMIC DNA]</scope>
    <source>
        <strain evidence="2 3">PLY_AMNH</strain>
    </source>
</reference>
<organism evidence="2 3">
    <name type="scientific">Cymbomonas tetramitiformis</name>
    <dbReference type="NCBI Taxonomy" id="36881"/>
    <lineage>
        <taxon>Eukaryota</taxon>
        <taxon>Viridiplantae</taxon>
        <taxon>Chlorophyta</taxon>
        <taxon>Pyramimonadophyceae</taxon>
        <taxon>Pyramimonadales</taxon>
        <taxon>Pyramimonadaceae</taxon>
        <taxon>Cymbomonas</taxon>
    </lineage>
</organism>
<dbReference type="Proteomes" id="UP001190700">
    <property type="component" value="Unassembled WGS sequence"/>
</dbReference>
<sequence>MSASSFHSLNMKEGAFLPTMGNMKGSRGGFKNAAGLHVAETRGQPTQGNQRRHFQSLKNASPPRTRSPPGLSTALAVGTNPRPWTAQSRGIREVSPSDSPITPGTFISQGVNSLGPSPSPLEMSIRPSPSPSMAS</sequence>
<evidence type="ECO:0000256" key="1">
    <source>
        <dbReference type="SAM" id="MobiDB-lite"/>
    </source>
</evidence>